<dbReference type="AlphaFoldDB" id="A0A0F9G283"/>
<comment type="caution">
    <text evidence="1">The sequence shown here is derived from an EMBL/GenBank/DDBJ whole genome shotgun (WGS) entry which is preliminary data.</text>
</comment>
<proteinExistence type="predicted"/>
<protein>
    <submittedName>
        <fullName evidence="1">Uncharacterized protein</fullName>
    </submittedName>
</protein>
<gene>
    <name evidence="1" type="ORF">LCGC14_1963550</name>
</gene>
<accession>A0A0F9G283</accession>
<sequence>MSKNHWMMFSTFAEQRHFIYPDRSTYYGVIINANMAAYAPDGMSDFVLTKTHEQRYLIDPQTHAFQHDPSHVTVLRDDGTRSLKRSIDRLANHYDGPIRKHAGRRPVLPAMFSEDEVLRELVERCIT</sequence>
<name>A0A0F9G283_9ZZZZ</name>
<evidence type="ECO:0000313" key="1">
    <source>
        <dbReference type="EMBL" id="KKL84561.1"/>
    </source>
</evidence>
<organism evidence="1">
    <name type="scientific">marine sediment metagenome</name>
    <dbReference type="NCBI Taxonomy" id="412755"/>
    <lineage>
        <taxon>unclassified sequences</taxon>
        <taxon>metagenomes</taxon>
        <taxon>ecological metagenomes</taxon>
    </lineage>
</organism>
<dbReference type="EMBL" id="LAZR01021667">
    <property type="protein sequence ID" value="KKL84561.1"/>
    <property type="molecule type" value="Genomic_DNA"/>
</dbReference>
<feature type="non-terminal residue" evidence="1">
    <location>
        <position position="127"/>
    </location>
</feature>
<reference evidence="1" key="1">
    <citation type="journal article" date="2015" name="Nature">
        <title>Complex archaea that bridge the gap between prokaryotes and eukaryotes.</title>
        <authorList>
            <person name="Spang A."/>
            <person name="Saw J.H."/>
            <person name="Jorgensen S.L."/>
            <person name="Zaremba-Niedzwiedzka K."/>
            <person name="Martijn J."/>
            <person name="Lind A.E."/>
            <person name="van Eijk R."/>
            <person name="Schleper C."/>
            <person name="Guy L."/>
            <person name="Ettema T.J."/>
        </authorList>
    </citation>
    <scope>NUCLEOTIDE SEQUENCE</scope>
</reference>